<evidence type="ECO:0000256" key="6">
    <source>
        <dbReference type="ARBA" id="ARBA00023136"/>
    </source>
</evidence>
<evidence type="ECO:0000256" key="1">
    <source>
        <dbReference type="ARBA" id="ARBA00004651"/>
    </source>
</evidence>
<keyword evidence="2 7" id="KW-0813">Transport</keyword>
<feature type="transmembrane region" description="Helical" evidence="7">
    <location>
        <begin position="134"/>
        <end position="154"/>
    </location>
</feature>
<accession>A0ABS4DA34</accession>
<dbReference type="Gene3D" id="1.10.3720.10">
    <property type="entry name" value="MetI-like"/>
    <property type="match status" value="1"/>
</dbReference>
<gene>
    <name evidence="9" type="primary">phnE</name>
    <name evidence="9" type="ORF">EYB53_011405</name>
</gene>
<evidence type="ECO:0000256" key="7">
    <source>
        <dbReference type="RuleBase" id="RU363032"/>
    </source>
</evidence>
<evidence type="ECO:0000313" key="9">
    <source>
        <dbReference type="EMBL" id="MBP1466313.1"/>
    </source>
</evidence>
<reference evidence="9 10" key="1">
    <citation type="submission" date="2021-03" db="EMBL/GenBank/DDBJ databases">
        <authorList>
            <person name="Grouzdev D.S."/>
        </authorList>
    </citation>
    <scope>NUCLEOTIDE SEQUENCE [LARGE SCALE GENOMIC DNA]</scope>
    <source>
        <strain evidence="9 10">M50-1</strain>
    </source>
</reference>
<protein>
    <submittedName>
        <fullName evidence="9">Phosphonate ABC transporter, permease protein PhnE</fullName>
    </submittedName>
</protein>
<dbReference type="PANTHER" id="PTHR30043:SF1">
    <property type="entry name" value="ABC TRANSPORT SYSTEM PERMEASE PROTEIN P69"/>
    <property type="match status" value="1"/>
</dbReference>
<keyword evidence="6 7" id="KW-0472">Membrane</keyword>
<comment type="similarity">
    <text evidence="7">Belongs to the binding-protein-dependent transport system permease family.</text>
</comment>
<dbReference type="InterPro" id="IPR005769">
    <property type="entry name" value="PhnE/PtxC"/>
</dbReference>
<keyword evidence="4 7" id="KW-0812">Transmembrane</keyword>
<organism evidence="9 10">
    <name type="scientific">Candidatus Chloroploca mongolica</name>
    <dbReference type="NCBI Taxonomy" id="2528176"/>
    <lineage>
        <taxon>Bacteria</taxon>
        <taxon>Bacillati</taxon>
        <taxon>Chloroflexota</taxon>
        <taxon>Chloroflexia</taxon>
        <taxon>Chloroflexales</taxon>
        <taxon>Chloroflexineae</taxon>
        <taxon>Oscillochloridaceae</taxon>
        <taxon>Candidatus Chloroploca</taxon>
    </lineage>
</organism>
<keyword evidence="3" id="KW-1003">Cell membrane</keyword>
<dbReference type="Proteomes" id="UP001193081">
    <property type="component" value="Unassembled WGS sequence"/>
</dbReference>
<feature type="transmembrane region" description="Helical" evidence="7">
    <location>
        <begin position="24"/>
        <end position="41"/>
    </location>
</feature>
<dbReference type="PANTHER" id="PTHR30043">
    <property type="entry name" value="PHOSPHONATES TRANSPORT SYSTEM PERMEASE PROTEIN"/>
    <property type="match status" value="1"/>
</dbReference>
<comment type="caution">
    <text evidence="9">The sequence shown here is derived from an EMBL/GenBank/DDBJ whole genome shotgun (WGS) entry which is preliminary data.</text>
</comment>
<dbReference type="RefSeq" id="WP_135478316.1">
    <property type="nucleotide sequence ID" value="NZ_SIJK02000018.1"/>
</dbReference>
<dbReference type="NCBIfam" id="TIGR01097">
    <property type="entry name" value="PhnE"/>
    <property type="match status" value="1"/>
</dbReference>
<feature type="domain" description="ABC transmembrane type-1" evidence="8">
    <location>
        <begin position="79"/>
        <end position="262"/>
    </location>
</feature>
<dbReference type="CDD" id="cd06261">
    <property type="entry name" value="TM_PBP2"/>
    <property type="match status" value="1"/>
</dbReference>
<proteinExistence type="inferred from homology"/>
<evidence type="ECO:0000256" key="3">
    <source>
        <dbReference type="ARBA" id="ARBA00022475"/>
    </source>
</evidence>
<dbReference type="InterPro" id="IPR000515">
    <property type="entry name" value="MetI-like"/>
</dbReference>
<evidence type="ECO:0000256" key="5">
    <source>
        <dbReference type="ARBA" id="ARBA00022989"/>
    </source>
</evidence>
<name>A0ABS4DA34_9CHLR</name>
<feature type="transmembrane region" description="Helical" evidence="7">
    <location>
        <begin position="219"/>
        <end position="239"/>
    </location>
</feature>
<evidence type="ECO:0000256" key="4">
    <source>
        <dbReference type="ARBA" id="ARBA00022692"/>
    </source>
</evidence>
<dbReference type="Pfam" id="PF00528">
    <property type="entry name" value="BPD_transp_1"/>
    <property type="match status" value="1"/>
</dbReference>
<feature type="transmembrane region" description="Helical" evidence="7">
    <location>
        <begin position="245"/>
        <end position="263"/>
    </location>
</feature>
<keyword evidence="5 7" id="KW-1133">Transmembrane helix</keyword>
<evidence type="ECO:0000259" key="8">
    <source>
        <dbReference type="PROSITE" id="PS50928"/>
    </source>
</evidence>
<keyword evidence="10" id="KW-1185">Reference proteome</keyword>
<evidence type="ECO:0000313" key="10">
    <source>
        <dbReference type="Proteomes" id="UP001193081"/>
    </source>
</evidence>
<dbReference type="PROSITE" id="PS50928">
    <property type="entry name" value="ABC_TM1"/>
    <property type="match status" value="1"/>
</dbReference>
<feature type="transmembrane region" description="Helical" evidence="7">
    <location>
        <begin position="112"/>
        <end position="128"/>
    </location>
</feature>
<dbReference type="InterPro" id="IPR035906">
    <property type="entry name" value="MetI-like_sf"/>
</dbReference>
<sequence>MPVSLEQDRRVWQRYDRATVLKRWAWWIVATIVVLGCWQIISGATRWEFVADAPQQLAQLVVRAFPPRWDYMSELWKPLWDTVNIATLGTLVGLIIAFPVAFLAARNTTPHPVIRIIALLIIVVSRSVNSLIWALMLVALIGPGLLAGIIAIGLRSIGFLGKLFYEAIEETSIEPIEAIASTGASRFQVLTYAYLPQVLPAFTGVTVFRWDINIRESTVLGLVGAGGLGIALNSSINSLQWDRAGMIFVVIFVMVLISEWISARVRKAII</sequence>
<dbReference type="EMBL" id="SIJK02000018">
    <property type="protein sequence ID" value="MBP1466313.1"/>
    <property type="molecule type" value="Genomic_DNA"/>
</dbReference>
<feature type="transmembrane region" description="Helical" evidence="7">
    <location>
        <begin position="85"/>
        <end position="105"/>
    </location>
</feature>
<evidence type="ECO:0000256" key="2">
    <source>
        <dbReference type="ARBA" id="ARBA00022448"/>
    </source>
</evidence>
<dbReference type="SUPFAM" id="SSF161098">
    <property type="entry name" value="MetI-like"/>
    <property type="match status" value="1"/>
</dbReference>
<comment type="subcellular location">
    <subcellularLocation>
        <location evidence="1 7">Cell membrane</location>
        <topology evidence="1 7">Multi-pass membrane protein</topology>
    </subcellularLocation>
</comment>